<dbReference type="SUPFAM" id="SSF88946">
    <property type="entry name" value="Sigma2 domain of RNA polymerase sigma factors"/>
    <property type="match status" value="1"/>
</dbReference>
<dbReference type="Gene3D" id="1.10.1740.10">
    <property type="match status" value="1"/>
</dbReference>
<proteinExistence type="predicted"/>
<dbReference type="EMBL" id="LAZR01034995">
    <property type="protein sequence ID" value="KKL28723.1"/>
    <property type="molecule type" value="Genomic_DNA"/>
</dbReference>
<evidence type="ECO:0000313" key="1">
    <source>
        <dbReference type="EMBL" id="KKL28723.1"/>
    </source>
</evidence>
<dbReference type="GO" id="GO:0003700">
    <property type="term" value="F:DNA-binding transcription factor activity"/>
    <property type="evidence" value="ECO:0007669"/>
    <property type="project" value="InterPro"/>
</dbReference>
<name>A0A0F9EY49_9ZZZZ</name>
<organism evidence="1">
    <name type="scientific">marine sediment metagenome</name>
    <dbReference type="NCBI Taxonomy" id="412755"/>
    <lineage>
        <taxon>unclassified sequences</taxon>
        <taxon>metagenomes</taxon>
        <taxon>ecological metagenomes</taxon>
    </lineage>
</organism>
<reference evidence="1" key="1">
    <citation type="journal article" date="2015" name="Nature">
        <title>Complex archaea that bridge the gap between prokaryotes and eukaryotes.</title>
        <authorList>
            <person name="Spang A."/>
            <person name="Saw J.H."/>
            <person name="Jorgensen S.L."/>
            <person name="Zaremba-Niedzwiedzka K."/>
            <person name="Martijn J."/>
            <person name="Lind A.E."/>
            <person name="van Eijk R."/>
            <person name="Schleper C."/>
            <person name="Guy L."/>
            <person name="Ettema T.J."/>
        </authorList>
    </citation>
    <scope>NUCLEOTIDE SEQUENCE</scope>
</reference>
<comment type="caution">
    <text evidence="1">The sequence shown here is derived from an EMBL/GenBank/DDBJ whole genome shotgun (WGS) entry which is preliminary data.</text>
</comment>
<accession>A0A0F9EY49</accession>
<dbReference type="InterPro" id="IPR013325">
    <property type="entry name" value="RNA_pol_sigma_r2"/>
</dbReference>
<sequence length="68" mass="7467">MSQPRDASDLIAAARHAEPGAVDRLLTVYRSYLALLAEVWSKRCPNGKADPSDLVQETLLKAMTRLKG</sequence>
<protein>
    <recommendedName>
        <fullName evidence="2">RNA polymerase sigma-70 region 2 domain-containing protein</fullName>
    </recommendedName>
</protein>
<gene>
    <name evidence="1" type="ORF">LCGC14_2372300</name>
</gene>
<dbReference type="AlphaFoldDB" id="A0A0F9EY49"/>
<evidence type="ECO:0008006" key="2">
    <source>
        <dbReference type="Google" id="ProtNLM"/>
    </source>
</evidence>
<dbReference type="GO" id="GO:0006352">
    <property type="term" value="P:DNA-templated transcription initiation"/>
    <property type="evidence" value="ECO:0007669"/>
    <property type="project" value="InterPro"/>
</dbReference>